<evidence type="ECO:0000256" key="2">
    <source>
        <dbReference type="SAM" id="Phobius"/>
    </source>
</evidence>
<evidence type="ECO:0000313" key="4">
    <source>
        <dbReference type="EMBL" id="THU84288.1"/>
    </source>
</evidence>
<evidence type="ECO:0000256" key="3">
    <source>
        <dbReference type="SAM" id="SignalP"/>
    </source>
</evidence>
<feature type="signal peptide" evidence="3">
    <location>
        <begin position="1"/>
        <end position="35"/>
    </location>
</feature>
<protein>
    <submittedName>
        <fullName evidence="4">Uncharacterized protein</fullName>
    </submittedName>
</protein>
<evidence type="ECO:0000256" key="1">
    <source>
        <dbReference type="SAM" id="MobiDB-lite"/>
    </source>
</evidence>
<keyword evidence="3" id="KW-0732">Signal</keyword>
<dbReference type="Proteomes" id="UP000297245">
    <property type="component" value="Unassembled WGS sequence"/>
</dbReference>
<evidence type="ECO:0000313" key="5">
    <source>
        <dbReference type="Proteomes" id="UP000297245"/>
    </source>
</evidence>
<proteinExistence type="predicted"/>
<keyword evidence="5" id="KW-1185">Reference proteome</keyword>
<accession>A0A4S8L7Z2</accession>
<feature type="compositionally biased region" description="Low complexity" evidence="1">
    <location>
        <begin position="176"/>
        <end position="190"/>
    </location>
</feature>
<feature type="transmembrane region" description="Helical" evidence="2">
    <location>
        <begin position="94"/>
        <end position="112"/>
    </location>
</feature>
<feature type="compositionally biased region" description="Low complexity" evidence="1">
    <location>
        <begin position="157"/>
        <end position="166"/>
    </location>
</feature>
<keyword evidence="2" id="KW-1133">Transmembrane helix</keyword>
<keyword evidence="2" id="KW-0812">Transmembrane</keyword>
<sequence>MISTFYVYSISPSSPAFLLLHLPLLQFLVASFSDGEPIDFFTHCKCTRYSRVSISCSRRSFLLRDDPPAGSSPYNILLVLMMGWRCCGLDQNLAYNYCFFCLVSWFLSWFLFSPLSWSLSSCELACCLLPVFLLLFFSPAGSPWRVLLEKKNLQSQSQSDSQRSVSPGLPALPDLSTPTKATTTTTTTTTMTMTTTTATTSQMQTQTQQPKDQGPIVILAPSPRRASETRKRPELLLDVDFGREGNEGGKEMMEMGRNVSYRFEARSENLVTYFGRRRRWEEDLVERKRKDKNVERYSCGLMLTLCTQSGVGVEFKGSFKGLPELGH</sequence>
<keyword evidence="2" id="KW-0472">Membrane</keyword>
<feature type="transmembrane region" description="Helical" evidence="2">
    <location>
        <begin position="118"/>
        <end position="137"/>
    </location>
</feature>
<feature type="region of interest" description="Disordered" evidence="1">
    <location>
        <begin position="157"/>
        <end position="190"/>
    </location>
</feature>
<organism evidence="4 5">
    <name type="scientific">Dendrothele bispora (strain CBS 962.96)</name>
    <dbReference type="NCBI Taxonomy" id="1314807"/>
    <lineage>
        <taxon>Eukaryota</taxon>
        <taxon>Fungi</taxon>
        <taxon>Dikarya</taxon>
        <taxon>Basidiomycota</taxon>
        <taxon>Agaricomycotina</taxon>
        <taxon>Agaricomycetes</taxon>
        <taxon>Agaricomycetidae</taxon>
        <taxon>Agaricales</taxon>
        <taxon>Agaricales incertae sedis</taxon>
        <taxon>Dendrothele</taxon>
    </lineage>
</organism>
<reference evidence="4 5" key="1">
    <citation type="journal article" date="2019" name="Nat. Ecol. Evol.">
        <title>Megaphylogeny resolves global patterns of mushroom evolution.</title>
        <authorList>
            <person name="Varga T."/>
            <person name="Krizsan K."/>
            <person name="Foldi C."/>
            <person name="Dima B."/>
            <person name="Sanchez-Garcia M."/>
            <person name="Sanchez-Ramirez S."/>
            <person name="Szollosi G.J."/>
            <person name="Szarkandi J.G."/>
            <person name="Papp V."/>
            <person name="Albert L."/>
            <person name="Andreopoulos W."/>
            <person name="Angelini C."/>
            <person name="Antonin V."/>
            <person name="Barry K.W."/>
            <person name="Bougher N.L."/>
            <person name="Buchanan P."/>
            <person name="Buyck B."/>
            <person name="Bense V."/>
            <person name="Catcheside P."/>
            <person name="Chovatia M."/>
            <person name="Cooper J."/>
            <person name="Damon W."/>
            <person name="Desjardin D."/>
            <person name="Finy P."/>
            <person name="Geml J."/>
            <person name="Haridas S."/>
            <person name="Hughes K."/>
            <person name="Justo A."/>
            <person name="Karasinski D."/>
            <person name="Kautmanova I."/>
            <person name="Kiss B."/>
            <person name="Kocsube S."/>
            <person name="Kotiranta H."/>
            <person name="LaButti K.M."/>
            <person name="Lechner B.E."/>
            <person name="Liimatainen K."/>
            <person name="Lipzen A."/>
            <person name="Lukacs Z."/>
            <person name="Mihaltcheva S."/>
            <person name="Morgado L.N."/>
            <person name="Niskanen T."/>
            <person name="Noordeloos M.E."/>
            <person name="Ohm R.A."/>
            <person name="Ortiz-Santana B."/>
            <person name="Ovrebo C."/>
            <person name="Racz N."/>
            <person name="Riley R."/>
            <person name="Savchenko A."/>
            <person name="Shiryaev A."/>
            <person name="Soop K."/>
            <person name="Spirin V."/>
            <person name="Szebenyi C."/>
            <person name="Tomsovsky M."/>
            <person name="Tulloss R.E."/>
            <person name="Uehling J."/>
            <person name="Grigoriev I.V."/>
            <person name="Vagvolgyi C."/>
            <person name="Papp T."/>
            <person name="Martin F.M."/>
            <person name="Miettinen O."/>
            <person name="Hibbett D.S."/>
            <person name="Nagy L.G."/>
        </authorList>
    </citation>
    <scope>NUCLEOTIDE SEQUENCE [LARGE SCALE GENOMIC DNA]</scope>
    <source>
        <strain evidence="4 5">CBS 962.96</strain>
    </source>
</reference>
<dbReference type="AlphaFoldDB" id="A0A4S8L7Z2"/>
<gene>
    <name evidence="4" type="ORF">K435DRAFT_928506</name>
</gene>
<feature type="chain" id="PRO_5020915755" evidence="3">
    <location>
        <begin position="36"/>
        <end position="327"/>
    </location>
</feature>
<dbReference type="EMBL" id="ML179609">
    <property type="protein sequence ID" value="THU84288.1"/>
    <property type="molecule type" value="Genomic_DNA"/>
</dbReference>
<name>A0A4S8L7Z2_DENBC</name>